<proteinExistence type="predicted"/>
<accession>A0AAE1ZIJ3</accession>
<protein>
    <submittedName>
        <fullName evidence="1">Uncharacterized protein</fullName>
    </submittedName>
</protein>
<name>A0AAE1ZIJ3_SCHME</name>
<dbReference type="Proteomes" id="UP001292079">
    <property type="component" value="Unassembled WGS sequence"/>
</dbReference>
<keyword evidence="2" id="KW-1185">Reference proteome</keyword>
<gene>
    <name evidence="1" type="ORF">MN116_002001</name>
</gene>
<dbReference type="EMBL" id="JALJAT010000001">
    <property type="protein sequence ID" value="KAK4474891.1"/>
    <property type="molecule type" value="Genomic_DNA"/>
</dbReference>
<evidence type="ECO:0000313" key="2">
    <source>
        <dbReference type="Proteomes" id="UP001292079"/>
    </source>
</evidence>
<sequence>MSSYYDSGLVGYYDNDGNFKPWMNSDYCYSYRDQNRVSDDLLYGKRIYIYREYQSTPSYYQHTYSPSYTYTPPLRRFQSYGSLSDYSSSYGYSQSRPASRLQKVDIYDNTPYSRYYY</sequence>
<dbReference type="AlphaFoldDB" id="A0AAE1ZIJ3"/>
<reference evidence="1" key="2">
    <citation type="journal article" date="2023" name="Infect Dis Poverty">
        <title>Chromosome-scale genome of the human blood fluke Schistosoma mekongi and its implications for public health.</title>
        <authorList>
            <person name="Zhou M."/>
            <person name="Xu L."/>
            <person name="Xu D."/>
            <person name="Chen W."/>
            <person name="Khan J."/>
            <person name="Hu Y."/>
            <person name="Huang H."/>
            <person name="Wei H."/>
            <person name="Zhang Y."/>
            <person name="Chusongsang P."/>
            <person name="Tanasarnprasert K."/>
            <person name="Hu X."/>
            <person name="Limpanont Y."/>
            <person name="Lv Z."/>
        </authorList>
    </citation>
    <scope>NUCLEOTIDE SEQUENCE</scope>
    <source>
        <strain evidence="1">LV_2022a</strain>
    </source>
</reference>
<organism evidence="1 2">
    <name type="scientific">Schistosoma mekongi</name>
    <name type="common">Parasitic worm</name>
    <dbReference type="NCBI Taxonomy" id="38744"/>
    <lineage>
        <taxon>Eukaryota</taxon>
        <taxon>Metazoa</taxon>
        <taxon>Spiralia</taxon>
        <taxon>Lophotrochozoa</taxon>
        <taxon>Platyhelminthes</taxon>
        <taxon>Trematoda</taxon>
        <taxon>Digenea</taxon>
        <taxon>Strigeidida</taxon>
        <taxon>Schistosomatoidea</taxon>
        <taxon>Schistosomatidae</taxon>
        <taxon>Schistosoma</taxon>
    </lineage>
</organism>
<evidence type="ECO:0000313" key="1">
    <source>
        <dbReference type="EMBL" id="KAK4474891.1"/>
    </source>
</evidence>
<comment type="caution">
    <text evidence="1">The sequence shown here is derived from an EMBL/GenBank/DDBJ whole genome shotgun (WGS) entry which is preliminary data.</text>
</comment>
<reference evidence="1" key="1">
    <citation type="submission" date="2022-04" db="EMBL/GenBank/DDBJ databases">
        <authorList>
            <person name="Xu L."/>
            <person name="Lv Z."/>
        </authorList>
    </citation>
    <scope>NUCLEOTIDE SEQUENCE</scope>
    <source>
        <strain evidence="1">LV_2022a</strain>
    </source>
</reference>